<evidence type="ECO:0000313" key="2">
    <source>
        <dbReference type="EMBL" id="THU89221.1"/>
    </source>
</evidence>
<dbReference type="PANTHER" id="PTHR33112:SF16">
    <property type="entry name" value="HETEROKARYON INCOMPATIBILITY DOMAIN-CONTAINING PROTEIN"/>
    <property type="match status" value="1"/>
</dbReference>
<proteinExistence type="predicted"/>
<dbReference type="EMBL" id="ML179377">
    <property type="protein sequence ID" value="THU89221.1"/>
    <property type="molecule type" value="Genomic_DNA"/>
</dbReference>
<evidence type="ECO:0000259" key="1">
    <source>
        <dbReference type="Pfam" id="PF06985"/>
    </source>
</evidence>
<feature type="domain" description="Heterokaryon incompatibility" evidence="1">
    <location>
        <begin position="179"/>
        <end position="326"/>
    </location>
</feature>
<keyword evidence="3" id="KW-1185">Reference proteome</keyword>
<accession>A0A4S8LJL7</accession>
<dbReference type="AlphaFoldDB" id="A0A4S8LJL7"/>
<dbReference type="PANTHER" id="PTHR33112">
    <property type="entry name" value="DOMAIN PROTEIN, PUTATIVE-RELATED"/>
    <property type="match status" value="1"/>
</dbReference>
<protein>
    <submittedName>
        <fullName evidence="2">HET-domain-containing protein</fullName>
    </submittedName>
</protein>
<sequence length="642" mass="72410">MTQQLEKNGPGNTLPSNIQKLLCEACQNTIFSAQSFHQAWSSKSAPNRSESAGVSYTTPTWAEMQYSVNSVGCRWCGFVSKVLMDNLWEVPPPDSKAFHMRVRFIQTDQDKDMDPNTPSLLLDVASTTAYDFIDKCMDRCLLHKFCPPPHQTTLPTRVVDCRESQPRLFVNSQGIEENYVALSYVWGCKEQPHCTTQQNLASYIKHGIPLEHIPKTIMDAFTVTKALGLHYLWVDAFCIIQDSEEDKAHEIRQIRHIFHNAHLTIIAACADTVYDGFLHERNQPEPSYTVLPFYCPDGILGTMHVQTHGNHAPGNPIDKRAWCLEEHVLSPRKLIYSSHTLQYQCQAMHVNVNGASHCVSPINGIPYLPSHIFFSELPAVIGPPIDVNEIWDAILTAYTRRTVTKAQDRLNAFAGVVEQFQHVWPESRYIAGFWEHHLPGCLLWQNGGDSDCTKKPEKNLAPSWSWASTSGKAITDFLGDFNEGILCRQDTIQVDVTVAHPMNPYGSVRHGAIVLDTIVQSALWHPGLSTLFLNETHRDAQEWVLSEQDKIGDVTPDTLDTEPWKICRVQLAVMRNTGYSLHGLVLIPSTTNDPNSNSACADHQLELLATLCRVGFFTIRTKDNPELVARWLQSEYQRIKII</sequence>
<gene>
    <name evidence="2" type="ORF">K435DRAFT_678454</name>
</gene>
<reference evidence="2 3" key="1">
    <citation type="journal article" date="2019" name="Nat. Ecol. Evol.">
        <title>Megaphylogeny resolves global patterns of mushroom evolution.</title>
        <authorList>
            <person name="Varga T."/>
            <person name="Krizsan K."/>
            <person name="Foldi C."/>
            <person name="Dima B."/>
            <person name="Sanchez-Garcia M."/>
            <person name="Sanchez-Ramirez S."/>
            <person name="Szollosi G.J."/>
            <person name="Szarkandi J.G."/>
            <person name="Papp V."/>
            <person name="Albert L."/>
            <person name="Andreopoulos W."/>
            <person name="Angelini C."/>
            <person name="Antonin V."/>
            <person name="Barry K.W."/>
            <person name="Bougher N.L."/>
            <person name="Buchanan P."/>
            <person name="Buyck B."/>
            <person name="Bense V."/>
            <person name="Catcheside P."/>
            <person name="Chovatia M."/>
            <person name="Cooper J."/>
            <person name="Damon W."/>
            <person name="Desjardin D."/>
            <person name="Finy P."/>
            <person name="Geml J."/>
            <person name="Haridas S."/>
            <person name="Hughes K."/>
            <person name="Justo A."/>
            <person name="Karasinski D."/>
            <person name="Kautmanova I."/>
            <person name="Kiss B."/>
            <person name="Kocsube S."/>
            <person name="Kotiranta H."/>
            <person name="LaButti K.M."/>
            <person name="Lechner B.E."/>
            <person name="Liimatainen K."/>
            <person name="Lipzen A."/>
            <person name="Lukacs Z."/>
            <person name="Mihaltcheva S."/>
            <person name="Morgado L.N."/>
            <person name="Niskanen T."/>
            <person name="Noordeloos M.E."/>
            <person name="Ohm R.A."/>
            <person name="Ortiz-Santana B."/>
            <person name="Ovrebo C."/>
            <person name="Racz N."/>
            <person name="Riley R."/>
            <person name="Savchenko A."/>
            <person name="Shiryaev A."/>
            <person name="Soop K."/>
            <person name="Spirin V."/>
            <person name="Szebenyi C."/>
            <person name="Tomsovsky M."/>
            <person name="Tulloss R.E."/>
            <person name="Uehling J."/>
            <person name="Grigoriev I.V."/>
            <person name="Vagvolgyi C."/>
            <person name="Papp T."/>
            <person name="Martin F.M."/>
            <person name="Miettinen O."/>
            <person name="Hibbett D.S."/>
            <person name="Nagy L.G."/>
        </authorList>
    </citation>
    <scope>NUCLEOTIDE SEQUENCE [LARGE SCALE GENOMIC DNA]</scope>
    <source>
        <strain evidence="2 3">CBS 962.96</strain>
    </source>
</reference>
<organism evidence="2 3">
    <name type="scientific">Dendrothele bispora (strain CBS 962.96)</name>
    <dbReference type="NCBI Taxonomy" id="1314807"/>
    <lineage>
        <taxon>Eukaryota</taxon>
        <taxon>Fungi</taxon>
        <taxon>Dikarya</taxon>
        <taxon>Basidiomycota</taxon>
        <taxon>Agaricomycotina</taxon>
        <taxon>Agaricomycetes</taxon>
        <taxon>Agaricomycetidae</taxon>
        <taxon>Agaricales</taxon>
        <taxon>Agaricales incertae sedis</taxon>
        <taxon>Dendrothele</taxon>
    </lineage>
</organism>
<dbReference type="OrthoDB" id="5125733at2759"/>
<name>A0A4S8LJL7_DENBC</name>
<evidence type="ECO:0000313" key="3">
    <source>
        <dbReference type="Proteomes" id="UP000297245"/>
    </source>
</evidence>
<dbReference type="Pfam" id="PF06985">
    <property type="entry name" value="HET"/>
    <property type="match status" value="1"/>
</dbReference>
<dbReference type="InterPro" id="IPR010730">
    <property type="entry name" value="HET"/>
</dbReference>
<dbReference type="Proteomes" id="UP000297245">
    <property type="component" value="Unassembled WGS sequence"/>
</dbReference>